<dbReference type="GO" id="GO:0008703">
    <property type="term" value="F:5-amino-6-(5-phosphoribosylamino)uracil reductase activity"/>
    <property type="evidence" value="ECO:0007669"/>
    <property type="project" value="UniProtKB-EC"/>
</dbReference>
<dbReference type="SUPFAM" id="SSF53927">
    <property type="entry name" value="Cytidine deaminase-like"/>
    <property type="match status" value="1"/>
</dbReference>
<dbReference type="PROSITE" id="PS51747">
    <property type="entry name" value="CYT_DCMP_DEAMINASES_2"/>
    <property type="match status" value="1"/>
</dbReference>
<dbReference type="InterPro" id="IPR011549">
    <property type="entry name" value="RibD_C"/>
</dbReference>
<name>A0AAN0RK65_9RHOB</name>
<keyword evidence="8 12" id="KW-0862">Zinc</keyword>
<evidence type="ECO:0000256" key="3">
    <source>
        <dbReference type="ARBA" id="ARBA00004910"/>
    </source>
</evidence>
<dbReference type="PANTHER" id="PTHR38011:SF7">
    <property type="entry name" value="2,5-DIAMINO-6-RIBOSYLAMINO-4(3H)-PYRIMIDINONE 5'-PHOSPHATE REDUCTASE"/>
    <property type="match status" value="1"/>
</dbReference>
<keyword evidence="12 17" id="KW-0378">Hydrolase</keyword>
<comment type="similarity">
    <text evidence="4 12">In the N-terminal section; belongs to the cytidine and deoxycytidylate deaminase family.</text>
</comment>
<feature type="binding site" evidence="14">
    <location>
        <position position="203"/>
    </location>
    <ligand>
        <name>substrate</name>
    </ligand>
</feature>
<feature type="binding site" evidence="14">
    <location>
        <position position="210"/>
    </location>
    <ligand>
        <name>substrate</name>
    </ligand>
</feature>
<feature type="binding site" evidence="15">
    <location>
        <position position="78"/>
    </location>
    <ligand>
        <name>Zn(2+)</name>
        <dbReference type="ChEBI" id="CHEBI:29105"/>
        <note>catalytic</note>
    </ligand>
</feature>
<dbReference type="GO" id="GO:0009231">
    <property type="term" value="P:riboflavin biosynthetic process"/>
    <property type="evidence" value="ECO:0007669"/>
    <property type="project" value="UniProtKB-KW"/>
</dbReference>
<comment type="pathway">
    <text evidence="2 12">Cofactor biosynthesis; riboflavin biosynthesis; 5-amino-6-(D-ribitylamino)uracil from GTP: step 2/4.</text>
</comment>
<evidence type="ECO:0000256" key="4">
    <source>
        <dbReference type="ARBA" id="ARBA00005259"/>
    </source>
</evidence>
<dbReference type="InterPro" id="IPR002734">
    <property type="entry name" value="RibDG_C"/>
</dbReference>
<comment type="pathway">
    <text evidence="3 12">Cofactor biosynthesis; riboflavin biosynthesis; 5-amino-6-(D-ribitylamino)uracil from GTP: step 3/4.</text>
</comment>
<feature type="binding site" evidence="15">
    <location>
        <position position="87"/>
    </location>
    <ligand>
        <name>Zn(2+)</name>
        <dbReference type="ChEBI" id="CHEBI:29105"/>
        <note>catalytic</note>
    </ligand>
</feature>
<feature type="domain" description="CMP/dCMP-type deaminase" evidence="16">
    <location>
        <begin position="4"/>
        <end position="126"/>
    </location>
</feature>
<comment type="catalytic activity">
    <reaction evidence="12">
        <text>2,5-diamino-6-hydroxy-4-(5-phosphoribosylamino)-pyrimidine + H2O + H(+) = 5-amino-6-(5-phospho-D-ribosylamino)uracil + NH4(+)</text>
        <dbReference type="Rhea" id="RHEA:21868"/>
        <dbReference type="ChEBI" id="CHEBI:15377"/>
        <dbReference type="ChEBI" id="CHEBI:15378"/>
        <dbReference type="ChEBI" id="CHEBI:28938"/>
        <dbReference type="ChEBI" id="CHEBI:58453"/>
        <dbReference type="ChEBI" id="CHEBI:58614"/>
        <dbReference type="EC" id="3.5.4.26"/>
    </reaction>
</comment>
<feature type="binding site" evidence="14">
    <location>
        <position position="157"/>
    </location>
    <ligand>
        <name>NADP(+)</name>
        <dbReference type="ChEBI" id="CHEBI:58349"/>
    </ligand>
</feature>
<evidence type="ECO:0000256" key="2">
    <source>
        <dbReference type="ARBA" id="ARBA00004882"/>
    </source>
</evidence>
<reference evidence="17 18" key="1">
    <citation type="journal article" date="2014" name="ISME J.">
        <title>Adaptation of an abundant Roseobacter RCA organism to pelagic systems revealed by genomic and transcriptomic analyses.</title>
        <authorList>
            <person name="Voget S."/>
            <person name="Wemheuer B."/>
            <person name="Brinkhoff T."/>
            <person name="Vollmers J."/>
            <person name="Dietrich S."/>
            <person name="Giebel H.A."/>
            <person name="Beardsley C."/>
            <person name="Sardemann C."/>
            <person name="Bakenhus I."/>
            <person name="Billerbeck S."/>
            <person name="Daniel R."/>
            <person name="Simon M."/>
        </authorList>
    </citation>
    <scope>NUCLEOTIDE SEQUENCE [LARGE SCALE GENOMIC DNA]</scope>
    <source>
        <strain evidence="17 18">RCA23</strain>
    </source>
</reference>
<evidence type="ECO:0000313" key="18">
    <source>
        <dbReference type="Proteomes" id="UP000028680"/>
    </source>
</evidence>
<protein>
    <recommendedName>
        <fullName evidence="12">Riboflavin biosynthesis protein RibD</fullName>
    </recommendedName>
    <domain>
        <recommendedName>
            <fullName evidence="12">Diaminohydroxyphosphoribosylaminopyrimidine deaminase</fullName>
            <shortName evidence="12">DRAP deaminase</shortName>
            <ecNumber evidence="12">3.5.4.26</ecNumber>
        </recommendedName>
        <alternativeName>
            <fullName evidence="12">Riboflavin-specific deaminase</fullName>
        </alternativeName>
    </domain>
    <domain>
        <recommendedName>
            <fullName evidence="12">5-amino-6-(5-phosphoribosylamino)uracil reductase</fullName>
            <ecNumber evidence="12">1.1.1.193</ecNumber>
        </recommendedName>
        <alternativeName>
            <fullName evidence="12">HTP reductase</fullName>
        </alternativeName>
    </domain>
</protein>
<dbReference type="EMBL" id="CP003984">
    <property type="protein sequence ID" value="AII87690.1"/>
    <property type="molecule type" value="Genomic_DNA"/>
</dbReference>
<evidence type="ECO:0000256" key="10">
    <source>
        <dbReference type="ARBA" id="ARBA00023002"/>
    </source>
</evidence>
<feature type="binding site" evidence="14">
    <location>
        <position position="199"/>
    </location>
    <ligand>
        <name>NADP(+)</name>
        <dbReference type="ChEBI" id="CHEBI:58349"/>
    </ligand>
</feature>
<dbReference type="NCBIfam" id="TIGR00326">
    <property type="entry name" value="eubact_ribD"/>
    <property type="match status" value="1"/>
</dbReference>
<comment type="catalytic activity">
    <reaction evidence="12">
        <text>5-amino-6-(5-phospho-D-ribitylamino)uracil + NADP(+) = 5-amino-6-(5-phospho-D-ribosylamino)uracil + NADPH + H(+)</text>
        <dbReference type="Rhea" id="RHEA:17845"/>
        <dbReference type="ChEBI" id="CHEBI:15378"/>
        <dbReference type="ChEBI" id="CHEBI:57783"/>
        <dbReference type="ChEBI" id="CHEBI:58349"/>
        <dbReference type="ChEBI" id="CHEBI:58421"/>
        <dbReference type="ChEBI" id="CHEBI:58453"/>
        <dbReference type="EC" id="1.1.1.193"/>
    </reaction>
</comment>
<dbReference type="GO" id="GO:0050661">
    <property type="term" value="F:NADP binding"/>
    <property type="evidence" value="ECO:0007669"/>
    <property type="project" value="InterPro"/>
</dbReference>
<keyword evidence="18" id="KW-1185">Reference proteome</keyword>
<dbReference type="PROSITE" id="PS00903">
    <property type="entry name" value="CYT_DCMP_DEAMINASES_1"/>
    <property type="match status" value="1"/>
</dbReference>
<feature type="binding site" evidence="14">
    <location>
        <position position="187"/>
    </location>
    <ligand>
        <name>substrate</name>
    </ligand>
</feature>
<comment type="cofactor">
    <cofactor evidence="12 15">
        <name>Zn(2+)</name>
        <dbReference type="ChEBI" id="CHEBI:29105"/>
    </cofactor>
    <text evidence="12 15">Binds 1 zinc ion.</text>
</comment>
<dbReference type="SUPFAM" id="SSF53597">
    <property type="entry name" value="Dihydrofolate reductase-like"/>
    <property type="match status" value="1"/>
</dbReference>
<feature type="binding site" evidence="14">
    <location>
        <position position="207"/>
    </location>
    <ligand>
        <name>substrate</name>
    </ligand>
</feature>
<keyword evidence="6 12" id="KW-0686">Riboflavin biosynthesis</keyword>
<dbReference type="AlphaFoldDB" id="A0AAN0RK65"/>
<dbReference type="InterPro" id="IPR016192">
    <property type="entry name" value="APOBEC/CMP_deaminase_Zn-bd"/>
</dbReference>
<dbReference type="PANTHER" id="PTHR38011">
    <property type="entry name" value="DIHYDROFOLATE REDUCTASE FAMILY PROTEIN (AFU_ORTHOLOGUE AFUA_8G06820)"/>
    <property type="match status" value="1"/>
</dbReference>
<sequence>MSAARDARFMALALSLGQRGQGCVWPNPAVGCVIVQGARIVGRGWTQPGGRPHAETMALAQAGALSKRATVFVTLEPCAHHGATPPCAEALIAAGIARCVVAISDPDPRVSGKGIAKLQAAGIEVSAGCQAQEALLAHRGFFSRLQNGRPRVTLKLATSLDGRIATASGESQWITGAEARRDVHGLRACHDAVLVGGGTARADNPSLTLRGLGLDRQPVRIVASRHLDFDAPALQASRDVAPLWLCHGPQARARGAWQNQCDALVQVPLAADGQLDLSVLMQALGEKGLTSVLCEGGGQLAASLLRAGLVDDVILYTAGLALGADGLAGLGDLALSHLHTAPRFELISARKIGSDIRQDWRRLS</sequence>
<accession>A0AAN0RK65</accession>
<dbReference type="PIRSF" id="PIRSF006769">
    <property type="entry name" value="RibD"/>
    <property type="match status" value="1"/>
</dbReference>
<dbReference type="InterPro" id="IPR050765">
    <property type="entry name" value="Riboflavin_Biosynth_HTPR"/>
</dbReference>
<evidence type="ECO:0000256" key="11">
    <source>
        <dbReference type="ARBA" id="ARBA00023268"/>
    </source>
</evidence>
<dbReference type="EC" id="1.1.1.193" evidence="12"/>
<dbReference type="Gene3D" id="3.40.430.10">
    <property type="entry name" value="Dihydrofolate Reductase, subunit A"/>
    <property type="match status" value="1"/>
</dbReference>
<evidence type="ECO:0000259" key="16">
    <source>
        <dbReference type="PROSITE" id="PS51747"/>
    </source>
</evidence>
<evidence type="ECO:0000256" key="9">
    <source>
        <dbReference type="ARBA" id="ARBA00022857"/>
    </source>
</evidence>
<evidence type="ECO:0000256" key="1">
    <source>
        <dbReference type="ARBA" id="ARBA00002151"/>
    </source>
</evidence>
<evidence type="ECO:0000256" key="13">
    <source>
        <dbReference type="PIRSR" id="PIRSR006769-1"/>
    </source>
</evidence>
<dbReference type="NCBIfam" id="TIGR00227">
    <property type="entry name" value="ribD_Cterm"/>
    <property type="match status" value="1"/>
</dbReference>
<dbReference type="KEGG" id="ptp:RCA23_c21630"/>
<feature type="binding site" evidence="14">
    <location>
        <position position="173"/>
    </location>
    <ligand>
        <name>NADP(+)</name>
        <dbReference type="ChEBI" id="CHEBI:58349"/>
    </ligand>
</feature>
<gene>
    <name evidence="17" type="primary">ribD</name>
    <name evidence="17" type="ORF">RCA23_c21630</name>
</gene>
<evidence type="ECO:0000256" key="15">
    <source>
        <dbReference type="PIRSR" id="PIRSR006769-3"/>
    </source>
</evidence>
<comment type="function">
    <text evidence="1 12">Converts 2,5-diamino-6-(ribosylamino)-4(3h)-pyrimidinone 5'-phosphate into 5-amino-6-(ribosylamino)-2,4(1h,3h)-pyrimidinedione 5'-phosphate.</text>
</comment>
<dbReference type="Pfam" id="PF00383">
    <property type="entry name" value="dCMP_cyt_deam_1"/>
    <property type="match status" value="1"/>
</dbReference>
<evidence type="ECO:0000256" key="5">
    <source>
        <dbReference type="ARBA" id="ARBA00007417"/>
    </source>
</evidence>
<evidence type="ECO:0000313" key="17">
    <source>
        <dbReference type="EMBL" id="AII87690.1"/>
    </source>
</evidence>
<dbReference type="Gene3D" id="3.40.140.10">
    <property type="entry name" value="Cytidine Deaminase, domain 2"/>
    <property type="match status" value="1"/>
</dbReference>
<evidence type="ECO:0000256" key="6">
    <source>
        <dbReference type="ARBA" id="ARBA00022619"/>
    </source>
</evidence>
<proteinExistence type="inferred from homology"/>
<keyword evidence="10 12" id="KW-0560">Oxidoreductase</keyword>
<dbReference type="InterPro" id="IPR016193">
    <property type="entry name" value="Cytidine_deaminase-like"/>
</dbReference>
<feature type="active site" description="Proton donor" evidence="13">
    <location>
        <position position="55"/>
    </location>
</feature>
<evidence type="ECO:0000256" key="8">
    <source>
        <dbReference type="ARBA" id="ARBA00022833"/>
    </source>
</evidence>
<feature type="binding site" evidence="14">
    <location>
        <begin position="297"/>
        <end position="303"/>
    </location>
    <ligand>
        <name>NADP(+)</name>
        <dbReference type="ChEBI" id="CHEBI:58349"/>
    </ligand>
</feature>
<feature type="binding site" evidence="14">
    <location>
        <position position="171"/>
    </location>
    <ligand>
        <name>substrate</name>
    </ligand>
</feature>
<evidence type="ECO:0000256" key="12">
    <source>
        <dbReference type="PIRNR" id="PIRNR006769"/>
    </source>
</evidence>
<dbReference type="Pfam" id="PF01872">
    <property type="entry name" value="RibD_C"/>
    <property type="match status" value="1"/>
</dbReference>
<evidence type="ECO:0000256" key="7">
    <source>
        <dbReference type="ARBA" id="ARBA00022723"/>
    </source>
</evidence>
<keyword evidence="7 12" id="KW-0479">Metal-binding</keyword>
<comment type="similarity">
    <text evidence="5 12">In the C-terminal section; belongs to the HTP reductase family.</text>
</comment>
<dbReference type="GO" id="GO:0008270">
    <property type="term" value="F:zinc ion binding"/>
    <property type="evidence" value="ECO:0007669"/>
    <property type="project" value="InterPro"/>
</dbReference>
<dbReference type="CDD" id="cd01284">
    <property type="entry name" value="Riboflavin_deaminase-reductase"/>
    <property type="match status" value="1"/>
</dbReference>
<feature type="binding site" evidence="15">
    <location>
        <position position="53"/>
    </location>
    <ligand>
        <name>Zn(2+)</name>
        <dbReference type="ChEBI" id="CHEBI:29105"/>
        <note>catalytic</note>
    </ligand>
</feature>
<evidence type="ECO:0000256" key="14">
    <source>
        <dbReference type="PIRSR" id="PIRSR006769-2"/>
    </source>
</evidence>
<organism evidence="17 18">
    <name type="scientific">Planktomarina temperata RCA23</name>
    <dbReference type="NCBI Taxonomy" id="666509"/>
    <lineage>
        <taxon>Bacteria</taxon>
        <taxon>Pseudomonadati</taxon>
        <taxon>Pseudomonadota</taxon>
        <taxon>Alphaproteobacteria</taxon>
        <taxon>Rhodobacterales</taxon>
        <taxon>Paracoccaceae</taxon>
        <taxon>Planktomarina</taxon>
    </lineage>
</organism>
<keyword evidence="9 12" id="KW-0521">NADP</keyword>
<dbReference type="InterPro" id="IPR004794">
    <property type="entry name" value="Eubact_RibD"/>
</dbReference>
<dbReference type="InterPro" id="IPR024072">
    <property type="entry name" value="DHFR-like_dom_sf"/>
</dbReference>
<dbReference type="GO" id="GO:0008835">
    <property type="term" value="F:diaminohydroxyphosphoribosylaminopyrimidine deaminase activity"/>
    <property type="evidence" value="ECO:0007669"/>
    <property type="project" value="UniProtKB-EC"/>
</dbReference>
<dbReference type="InterPro" id="IPR002125">
    <property type="entry name" value="CMP_dCMP_dom"/>
</dbReference>
<feature type="binding site" evidence="14">
    <location>
        <position position="295"/>
    </location>
    <ligand>
        <name>substrate</name>
    </ligand>
</feature>
<keyword evidence="11" id="KW-0511">Multifunctional enzyme</keyword>
<dbReference type="Proteomes" id="UP000028680">
    <property type="component" value="Chromosome"/>
</dbReference>
<dbReference type="EC" id="3.5.4.26" evidence="12"/>